<sequence length="172" mass="19256">MNKRQAEQVLYACLCEAMNVRRTINGFQPNFHDFKLISNINRDENGFIRLFSGAFQTGSITVIPFALSFEGGRARSGLGQIAANLSLNSINEQVCIFISIINYLRAIGEINTPIVAYKEMVTRGGRFAGRLAAWEAFDKFRERVLKTTVPYDLSIELFEALYCEEAKEAAAA</sequence>
<keyword evidence="2" id="KW-1185">Reference proteome</keyword>
<organism evidence="1 2">
    <name type="scientific">Trinickia symbiotica</name>
    <dbReference type="NCBI Taxonomy" id="863227"/>
    <lineage>
        <taxon>Bacteria</taxon>
        <taxon>Pseudomonadati</taxon>
        <taxon>Pseudomonadota</taxon>
        <taxon>Betaproteobacteria</taxon>
        <taxon>Burkholderiales</taxon>
        <taxon>Burkholderiaceae</taxon>
        <taxon>Trinickia</taxon>
    </lineage>
</organism>
<gene>
    <name evidence="1" type="ORF">C0Z20_24645</name>
</gene>
<dbReference type="Proteomes" id="UP000235777">
    <property type="component" value="Unassembled WGS sequence"/>
</dbReference>
<comment type="caution">
    <text evidence="1">The sequence shown here is derived from an EMBL/GenBank/DDBJ whole genome shotgun (WGS) entry which is preliminary data.</text>
</comment>
<dbReference type="RefSeq" id="WP_018440743.1">
    <property type="nucleotide sequence ID" value="NZ_KB890172.1"/>
</dbReference>
<proteinExistence type="predicted"/>
<dbReference type="STRING" id="863227.GCA_000373005_02195"/>
<name>A0A2N7WV39_9BURK</name>
<evidence type="ECO:0000313" key="1">
    <source>
        <dbReference type="EMBL" id="PMS33202.1"/>
    </source>
</evidence>
<reference evidence="1 2" key="1">
    <citation type="submission" date="2018-01" db="EMBL/GenBank/DDBJ databases">
        <title>Whole genome analyses suggest that Burkholderia sensu lato contains two further novel genera in the rhizoxinica-symbiotica group Mycetohabitans gen. nov., and Trinickia gen. nov.: implications for the evolution of diazotrophy and nodulation in the Burkholderiaceae.</title>
        <authorList>
            <person name="Estrada-de los Santos P."/>
            <person name="Palmer M."/>
            <person name="Chavez-Ramirez B."/>
            <person name="Beukes C."/>
            <person name="Steenkamp E.T."/>
            <person name="Hirsch A.M."/>
            <person name="Manyaka P."/>
            <person name="Maluk M."/>
            <person name="Lafos M."/>
            <person name="Crook M."/>
            <person name="Gross E."/>
            <person name="Simon M.F."/>
            <person name="Bueno dos Reis Junior F."/>
            <person name="Poole P.S."/>
            <person name="Venter S.N."/>
            <person name="James E.K."/>
        </authorList>
    </citation>
    <scope>NUCLEOTIDE SEQUENCE [LARGE SCALE GENOMIC DNA]</scope>
    <source>
        <strain evidence="1 2">JPY 581</strain>
    </source>
</reference>
<evidence type="ECO:0000313" key="2">
    <source>
        <dbReference type="Proteomes" id="UP000235777"/>
    </source>
</evidence>
<dbReference type="EMBL" id="PNYC01000019">
    <property type="protein sequence ID" value="PMS33202.1"/>
    <property type="molecule type" value="Genomic_DNA"/>
</dbReference>
<accession>A0A2N7WV39</accession>
<dbReference type="AlphaFoldDB" id="A0A2N7WV39"/>
<protein>
    <submittedName>
        <fullName evidence="1">Uncharacterized protein</fullName>
    </submittedName>
</protein>